<dbReference type="PANTHER" id="PTHR42908">
    <property type="entry name" value="TRANSLATION ELONGATION FACTOR-RELATED"/>
    <property type="match status" value="1"/>
</dbReference>
<dbReference type="InterPro" id="IPR027417">
    <property type="entry name" value="P-loop_NTPase"/>
</dbReference>
<dbReference type="InterPro" id="IPR031157">
    <property type="entry name" value="G_TR_CS"/>
</dbReference>
<reference evidence="3 4" key="1">
    <citation type="submission" date="2016-05" db="EMBL/GenBank/DDBJ databases">
        <title>Nuclear genome of Blastocystis sp. subtype 1 NandII.</title>
        <authorList>
            <person name="Gentekaki E."/>
            <person name="Curtis B."/>
            <person name="Stairs C."/>
            <person name="Eme L."/>
            <person name="Herman E."/>
            <person name="Klimes V."/>
            <person name="Arias M.C."/>
            <person name="Elias M."/>
            <person name="Hilliou F."/>
            <person name="Klute M."/>
            <person name="Malik S.-B."/>
            <person name="Pightling A."/>
            <person name="Rachubinski R."/>
            <person name="Salas D."/>
            <person name="Schlacht A."/>
            <person name="Suga H."/>
            <person name="Archibald J."/>
            <person name="Ball S.G."/>
            <person name="Clark G."/>
            <person name="Dacks J."/>
            <person name="Van Der Giezen M."/>
            <person name="Tsaousis A."/>
            <person name="Roger A."/>
        </authorList>
    </citation>
    <scope>NUCLEOTIDE SEQUENCE [LARGE SCALE GENOMIC DNA]</scope>
    <source>
        <strain evidence="4">ATCC 50177 / NandII</strain>
    </source>
</reference>
<dbReference type="EMBL" id="LXWW01000240">
    <property type="protein sequence ID" value="OAO14429.1"/>
    <property type="molecule type" value="Genomic_DNA"/>
</dbReference>
<feature type="non-terminal residue" evidence="3">
    <location>
        <position position="232"/>
    </location>
</feature>
<organism evidence="3 4">
    <name type="scientific">Blastocystis sp. subtype 1 (strain ATCC 50177 / NandII)</name>
    <dbReference type="NCBI Taxonomy" id="478820"/>
    <lineage>
        <taxon>Eukaryota</taxon>
        <taxon>Sar</taxon>
        <taxon>Stramenopiles</taxon>
        <taxon>Bigyra</taxon>
        <taxon>Opalozoa</taxon>
        <taxon>Opalinata</taxon>
        <taxon>Blastocystidae</taxon>
        <taxon>Blastocystis</taxon>
    </lineage>
</organism>
<accession>A0A196SEL0</accession>
<evidence type="ECO:0000313" key="3">
    <source>
        <dbReference type="EMBL" id="OAO14429.1"/>
    </source>
</evidence>
<dbReference type="PROSITE" id="PS51722">
    <property type="entry name" value="G_TR_2"/>
    <property type="match status" value="1"/>
</dbReference>
<dbReference type="OrthoDB" id="202749at2759"/>
<dbReference type="Proteomes" id="UP000078348">
    <property type="component" value="Unassembled WGS sequence"/>
</dbReference>
<dbReference type="Pfam" id="PF16004">
    <property type="entry name" value="EFTUD2"/>
    <property type="match status" value="1"/>
</dbReference>
<dbReference type="GO" id="GO:0046540">
    <property type="term" value="C:U4/U6 x U5 tri-snRNP complex"/>
    <property type="evidence" value="ECO:0007669"/>
    <property type="project" value="TreeGrafter"/>
</dbReference>
<feature type="region of interest" description="Disordered" evidence="1">
    <location>
        <begin position="1"/>
        <end position="41"/>
    </location>
</feature>
<protein>
    <submittedName>
        <fullName evidence="3">U5 small nuclear ribonucleoprotein component</fullName>
    </submittedName>
</protein>
<dbReference type="GO" id="GO:0030623">
    <property type="term" value="F:U5 snRNA binding"/>
    <property type="evidence" value="ECO:0007669"/>
    <property type="project" value="TreeGrafter"/>
</dbReference>
<comment type="caution">
    <text evidence="3">The sequence shown here is derived from an EMBL/GenBank/DDBJ whole genome shotgun (WGS) entry which is preliminary data.</text>
</comment>
<keyword evidence="3" id="KW-0687">Ribonucleoprotein</keyword>
<dbReference type="PRINTS" id="PR00315">
    <property type="entry name" value="ELONGATNFCT"/>
</dbReference>
<sequence length="232" mass="26501">MEEELYDEFGNYIGPEVKDSEEESVSEVEEEENWNMDEENQGSDLDLSLICLVEAEEEQEDSNIRTYENAVTLYEDKQYYPDAEDVFKGAEVLVQEEDTQNIEEPLVKPLRKQTFSVLEKETPETIYSTEFLAGLMDNPSLIRNVAVVGNIHHGKTALMDMFIETTQKKEWDLKKEVRYTDTTIAEQERGISIISTPVSLVLPDSRDKSYLINFIDTPGHVSLSGEVTASLR</sequence>
<dbReference type="GO" id="GO:0005829">
    <property type="term" value="C:cytosol"/>
    <property type="evidence" value="ECO:0007669"/>
    <property type="project" value="TreeGrafter"/>
</dbReference>
<keyword evidence="4" id="KW-1185">Reference proteome</keyword>
<evidence type="ECO:0000313" key="4">
    <source>
        <dbReference type="Proteomes" id="UP000078348"/>
    </source>
</evidence>
<dbReference type="GO" id="GO:0071007">
    <property type="term" value="C:U2-type catalytic step 2 spliceosome"/>
    <property type="evidence" value="ECO:0007669"/>
    <property type="project" value="TreeGrafter"/>
</dbReference>
<dbReference type="PANTHER" id="PTHR42908:SF6">
    <property type="entry name" value="116 KDA U5 SMALL NUCLEAR RIBONUCLEOPROTEIN COMPONENT"/>
    <property type="match status" value="1"/>
</dbReference>
<dbReference type="Pfam" id="PF00009">
    <property type="entry name" value="GTP_EFTU"/>
    <property type="match status" value="1"/>
</dbReference>
<gene>
    <name evidence="3" type="ORF">AV274_3871</name>
</gene>
<evidence type="ECO:0000259" key="2">
    <source>
        <dbReference type="PROSITE" id="PS51722"/>
    </source>
</evidence>
<dbReference type="GO" id="GO:0005525">
    <property type="term" value="F:GTP binding"/>
    <property type="evidence" value="ECO:0007669"/>
    <property type="project" value="InterPro"/>
</dbReference>
<proteinExistence type="predicted"/>
<dbReference type="InterPro" id="IPR031950">
    <property type="entry name" value="EFTUD2_N"/>
</dbReference>
<dbReference type="SUPFAM" id="SSF52540">
    <property type="entry name" value="P-loop containing nucleoside triphosphate hydrolases"/>
    <property type="match status" value="1"/>
</dbReference>
<dbReference type="InterPro" id="IPR000795">
    <property type="entry name" value="T_Tr_GTP-bd_dom"/>
</dbReference>
<dbReference type="AlphaFoldDB" id="A0A196SEL0"/>
<dbReference type="GO" id="GO:0003924">
    <property type="term" value="F:GTPase activity"/>
    <property type="evidence" value="ECO:0007669"/>
    <property type="project" value="InterPro"/>
</dbReference>
<dbReference type="GO" id="GO:0000398">
    <property type="term" value="P:mRNA splicing, via spliceosome"/>
    <property type="evidence" value="ECO:0007669"/>
    <property type="project" value="TreeGrafter"/>
</dbReference>
<feature type="domain" description="Tr-type G" evidence="2">
    <location>
        <begin position="140"/>
        <end position="232"/>
    </location>
</feature>
<feature type="compositionally biased region" description="Acidic residues" evidence="1">
    <location>
        <begin position="19"/>
        <end position="41"/>
    </location>
</feature>
<dbReference type="STRING" id="478820.A0A196SEL0"/>
<dbReference type="Gene3D" id="3.40.50.300">
    <property type="entry name" value="P-loop containing nucleotide triphosphate hydrolases"/>
    <property type="match status" value="1"/>
</dbReference>
<name>A0A196SEL0_BLAHN</name>
<evidence type="ECO:0000256" key="1">
    <source>
        <dbReference type="SAM" id="MobiDB-lite"/>
    </source>
</evidence>
<dbReference type="PROSITE" id="PS00301">
    <property type="entry name" value="G_TR_1"/>
    <property type="match status" value="1"/>
</dbReference>